<dbReference type="AlphaFoldDB" id="A0A9Q0LF65"/>
<evidence type="ECO:0000256" key="3">
    <source>
        <dbReference type="ARBA" id="ARBA00022692"/>
    </source>
</evidence>
<feature type="chain" id="PRO_5040545585" description="Transmembrane 9 superfamily member" evidence="7">
    <location>
        <begin position="20"/>
        <end position="260"/>
    </location>
</feature>
<proteinExistence type="inferred from homology"/>
<evidence type="ECO:0000256" key="4">
    <source>
        <dbReference type="ARBA" id="ARBA00022729"/>
    </source>
</evidence>
<keyword evidence="5 7" id="KW-1133">Transmembrane helix</keyword>
<dbReference type="EMBL" id="JAPDFW010000089">
    <property type="protein sequence ID" value="KAJ5071320.1"/>
    <property type="molecule type" value="Genomic_DNA"/>
</dbReference>
<name>A0A9Q0LF65_ANAIG</name>
<evidence type="ECO:0000313" key="8">
    <source>
        <dbReference type="EMBL" id="KAJ5071320.1"/>
    </source>
</evidence>
<evidence type="ECO:0000256" key="2">
    <source>
        <dbReference type="ARBA" id="ARBA00005227"/>
    </source>
</evidence>
<keyword evidence="3 7" id="KW-0812">Transmembrane</keyword>
<feature type="transmembrane region" description="Helical" evidence="7">
    <location>
        <begin position="239"/>
        <end position="257"/>
    </location>
</feature>
<evidence type="ECO:0000313" key="9">
    <source>
        <dbReference type="Proteomes" id="UP001149090"/>
    </source>
</evidence>
<evidence type="ECO:0000256" key="1">
    <source>
        <dbReference type="ARBA" id="ARBA00004141"/>
    </source>
</evidence>
<comment type="caution">
    <text evidence="7">Lacks conserved residue(s) required for the propagation of feature annotation.</text>
</comment>
<accession>A0A9Q0LF65</accession>
<reference evidence="8" key="1">
    <citation type="submission" date="2022-10" db="EMBL/GenBank/DDBJ databases">
        <title>Novel sulphate-reducing endosymbionts in the free-living metamonad Anaeramoeba.</title>
        <authorList>
            <person name="Jerlstrom-Hultqvist J."/>
            <person name="Cepicka I."/>
            <person name="Gallot-Lavallee L."/>
            <person name="Salas-Leiva D."/>
            <person name="Curtis B.A."/>
            <person name="Zahonova K."/>
            <person name="Pipaliya S."/>
            <person name="Dacks J."/>
            <person name="Roger A.J."/>
        </authorList>
    </citation>
    <scope>NUCLEOTIDE SEQUENCE</scope>
    <source>
        <strain evidence="8">BMAN</strain>
    </source>
</reference>
<keyword evidence="6 7" id="KW-0472">Membrane</keyword>
<comment type="similarity">
    <text evidence="2 7">Belongs to the nonaspanin (TM9SF) (TC 9.A.2) family.</text>
</comment>
<keyword evidence="4 7" id="KW-0732">Signal</keyword>
<gene>
    <name evidence="8" type="ORF">M0811_10382</name>
</gene>
<keyword evidence="9" id="KW-1185">Reference proteome</keyword>
<dbReference type="GO" id="GO:0016020">
    <property type="term" value="C:membrane"/>
    <property type="evidence" value="ECO:0007669"/>
    <property type="project" value="UniProtKB-SubCell"/>
</dbReference>
<evidence type="ECO:0000256" key="5">
    <source>
        <dbReference type="ARBA" id="ARBA00022989"/>
    </source>
</evidence>
<evidence type="ECO:0000256" key="6">
    <source>
        <dbReference type="ARBA" id="ARBA00023136"/>
    </source>
</evidence>
<protein>
    <recommendedName>
        <fullName evidence="7">Transmembrane 9 superfamily member</fullName>
    </recommendedName>
</protein>
<dbReference type="PANTHER" id="PTHR10766:SF174">
    <property type="entry name" value="TRANSMEMBRANE 9 SUPERFAMILY MEMBER"/>
    <property type="match status" value="1"/>
</dbReference>
<organism evidence="8 9">
    <name type="scientific">Anaeramoeba ignava</name>
    <name type="common">Anaerobic marine amoeba</name>
    <dbReference type="NCBI Taxonomy" id="1746090"/>
    <lineage>
        <taxon>Eukaryota</taxon>
        <taxon>Metamonada</taxon>
        <taxon>Anaeramoebidae</taxon>
        <taxon>Anaeramoeba</taxon>
    </lineage>
</organism>
<dbReference type="Pfam" id="PF02990">
    <property type="entry name" value="EMP70"/>
    <property type="match status" value="1"/>
</dbReference>
<comment type="subcellular location">
    <subcellularLocation>
        <location evidence="1">Membrane</location>
        <topology evidence="1">Multi-pass membrane protein</topology>
    </subcellularLocation>
</comment>
<sequence>MKIFLLILFLLVQKNIVNCNYYNHIYENHQRVYLFYEMIGEAEYLESPDGSAVRVYDPNYKYSQIIQKPDEIFLFSDTPYCRWNPEKRKHPSLEDIFYWREYNRSGYHIFFNTNFGNHKICSTKLTKEHIKVMKKIIEKNYLGRVLIDGIFVTFPLGEIINEEVQMFNHLKIDLFFHGNQITKISINPVYRGFNLEKALDKEVIFYLSVDWHKDFRNRLEAFQEDKTLIYHEFSFATKFFIYSLLLFFISFLFVYLWKKL</sequence>
<comment type="caution">
    <text evidence="8">The sequence shown here is derived from an EMBL/GenBank/DDBJ whole genome shotgun (WGS) entry which is preliminary data.</text>
</comment>
<dbReference type="InterPro" id="IPR004240">
    <property type="entry name" value="EMP70"/>
</dbReference>
<dbReference type="PANTHER" id="PTHR10766">
    <property type="entry name" value="TRANSMEMBRANE 9 SUPERFAMILY PROTEIN"/>
    <property type="match status" value="1"/>
</dbReference>
<feature type="signal peptide" evidence="7">
    <location>
        <begin position="1"/>
        <end position="19"/>
    </location>
</feature>
<dbReference type="GO" id="GO:0072657">
    <property type="term" value="P:protein localization to membrane"/>
    <property type="evidence" value="ECO:0007669"/>
    <property type="project" value="TreeGrafter"/>
</dbReference>
<dbReference type="Proteomes" id="UP001149090">
    <property type="component" value="Unassembled WGS sequence"/>
</dbReference>
<evidence type="ECO:0000256" key="7">
    <source>
        <dbReference type="RuleBase" id="RU363079"/>
    </source>
</evidence>